<dbReference type="EMBL" id="JABSTR010000711">
    <property type="protein sequence ID" value="KAH9382946.1"/>
    <property type="molecule type" value="Genomic_DNA"/>
</dbReference>
<dbReference type="Gene3D" id="3.40.720.10">
    <property type="entry name" value="Alkaline Phosphatase, subunit A"/>
    <property type="match status" value="1"/>
</dbReference>
<name>A0A9J6H7C7_HAELO</name>
<dbReference type="AlphaFoldDB" id="A0A9J6H7C7"/>
<gene>
    <name evidence="1" type="ORF">HPB48_023580</name>
</gene>
<accession>A0A9J6H7C7</accession>
<sequence>MFRDKSMTDEEMKPGRRLDGDDLIKAWRDAKAKLGNATYIWTRQDLRTVEADKTDFLLVPIKEKKHRHKNFRIYDLLKGNIRRQLAQPISVHAMRIFLKH</sequence>
<proteinExistence type="predicted"/>
<comment type="caution">
    <text evidence="1">The sequence shown here is derived from an EMBL/GenBank/DDBJ whole genome shotgun (WGS) entry which is preliminary data.</text>
</comment>
<dbReference type="Proteomes" id="UP000821853">
    <property type="component" value="Unassembled WGS sequence"/>
</dbReference>
<keyword evidence="2" id="KW-1185">Reference proteome</keyword>
<reference evidence="1 2" key="1">
    <citation type="journal article" date="2020" name="Cell">
        <title>Large-Scale Comparative Analyses of Tick Genomes Elucidate Their Genetic Diversity and Vector Capacities.</title>
        <authorList>
            <consortium name="Tick Genome and Microbiome Consortium (TIGMIC)"/>
            <person name="Jia N."/>
            <person name="Wang J."/>
            <person name="Shi W."/>
            <person name="Du L."/>
            <person name="Sun Y."/>
            <person name="Zhan W."/>
            <person name="Jiang J.F."/>
            <person name="Wang Q."/>
            <person name="Zhang B."/>
            <person name="Ji P."/>
            <person name="Bell-Sakyi L."/>
            <person name="Cui X.M."/>
            <person name="Yuan T.T."/>
            <person name="Jiang B.G."/>
            <person name="Yang W.F."/>
            <person name="Lam T.T."/>
            <person name="Chang Q.C."/>
            <person name="Ding S.J."/>
            <person name="Wang X.J."/>
            <person name="Zhu J.G."/>
            <person name="Ruan X.D."/>
            <person name="Zhao L."/>
            <person name="Wei J.T."/>
            <person name="Ye R.Z."/>
            <person name="Que T.C."/>
            <person name="Du C.H."/>
            <person name="Zhou Y.H."/>
            <person name="Cheng J.X."/>
            <person name="Dai P.F."/>
            <person name="Guo W.B."/>
            <person name="Han X.H."/>
            <person name="Huang E.J."/>
            <person name="Li L.F."/>
            <person name="Wei W."/>
            <person name="Gao Y.C."/>
            <person name="Liu J.Z."/>
            <person name="Shao H.Z."/>
            <person name="Wang X."/>
            <person name="Wang C.C."/>
            <person name="Yang T.C."/>
            <person name="Huo Q.B."/>
            <person name="Li W."/>
            <person name="Chen H.Y."/>
            <person name="Chen S.E."/>
            <person name="Zhou L.G."/>
            <person name="Ni X.B."/>
            <person name="Tian J.H."/>
            <person name="Sheng Y."/>
            <person name="Liu T."/>
            <person name="Pan Y.S."/>
            <person name="Xia L.Y."/>
            <person name="Li J."/>
            <person name="Zhao F."/>
            <person name="Cao W.C."/>
        </authorList>
    </citation>
    <scope>NUCLEOTIDE SEQUENCE [LARGE SCALE GENOMIC DNA]</scope>
    <source>
        <strain evidence="1">HaeL-2018</strain>
    </source>
</reference>
<organism evidence="1 2">
    <name type="scientific">Haemaphysalis longicornis</name>
    <name type="common">Bush tick</name>
    <dbReference type="NCBI Taxonomy" id="44386"/>
    <lineage>
        <taxon>Eukaryota</taxon>
        <taxon>Metazoa</taxon>
        <taxon>Ecdysozoa</taxon>
        <taxon>Arthropoda</taxon>
        <taxon>Chelicerata</taxon>
        <taxon>Arachnida</taxon>
        <taxon>Acari</taxon>
        <taxon>Parasitiformes</taxon>
        <taxon>Ixodida</taxon>
        <taxon>Ixodoidea</taxon>
        <taxon>Ixodidae</taxon>
        <taxon>Haemaphysalinae</taxon>
        <taxon>Haemaphysalis</taxon>
    </lineage>
</organism>
<dbReference type="InterPro" id="IPR017850">
    <property type="entry name" value="Alkaline_phosphatase_core_sf"/>
</dbReference>
<protein>
    <submittedName>
        <fullName evidence="1">Uncharacterized protein</fullName>
    </submittedName>
</protein>
<evidence type="ECO:0000313" key="2">
    <source>
        <dbReference type="Proteomes" id="UP000821853"/>
    </source>
</evidence>
<evidence type="ECO:0000313" key="1">
    <source>
        <dbReference type="EMBL" id="KAH9382946.1"/>
    </source>
</evidence>
<dbReference type="VEuPathDB" id="VectorBase:HLOH_051760"/>